<sequence length="233" mass="26638">MLNEKPCHNLLRRSFPITRAAVKAGSWSEDEDGELLEKGENGECDVCLEVLSADSFRRQLTESKCKHETYICTLCLRQAIRAKVETSPWDKIRCPFSGCEHILKPAMIRKYLQGELLENYSNYIATFKIRNLRNFRWCLNLKCGTSQVHSEGRKNLRVICHACKSESCFLHQIPLGEGNKCRDCQETSDAKAFIGTKPCPRCKAPTIMVLLGCDRAHSIGYCGYYWRNFPDSD</sequence>
<dbReference type="EMBL" id="QKRW01000009">
    <property type="protein sequence ID" value="RAL65708.1"/>
    <property type="molecule type" value="Genomic_DNA"/>
</dbReference>
<evidence type="ECO:0000259" key="9">
    <source>
        <dbReference type="PROSITE" id="PS51873"/>
    </source>
</evidence>
<dbReference type="AlphaFoldDB" id="A0A395J0W2"/>
<evidence type="ECO:0000256" key="5">
    <source>
        <dbReference type="ARBA" id="ARBA00022737"/>
    </source>
</evidence>
<dbReference type="InterPro" id="IPR013083">
    <property type="entry name" value="Znf_RING/FYVE/PHD"/>
</dbReference>
<evidence type="ECO:0000256" key="4">
    <source>
        <dbReference type="ARBA" id="ARBA00022723"/>
    </source>
</evidence>
<keyword evidence="3" id="KW-0808">Transferase</keyword>
<evidence type="ECO:0000313" key="10">
    <source>
        <dbReference type="EMBL" id="RAL65708.1"/>
    </source>
</evidence>
<dbReference type="SUPFAM" id="SSF57850">
    <property type="entry name" value="RING/U-box"/>
    <property type="match status" value="2"/>
</dbReference>
<dbReference type="Gene3D" id="3.30.40.10">
    <property type="entry name" value="Zinc/RING finger domain, C3HC4 (zinc finger)"/>
    <property type="match status" value="1"/>
</dbReference>
<keyword evidence="5" id="KW-0677">Repeat</keyword>
<organism evidence="10 11">
    <name type="scientific">Monilinia fructigena</name>
    <dbReference type="NCBI Taxonomy" id="38457"/>
    <lineage>
        <taxon>Eukaryota</taxon>
        <taxon>Fungi</taxon>
        <taxon>Dikarya</taxon>
        <taxon>Ascomycota</taxon>
        <taxon>Pezizomycotina</taxon>
        <taxon>Leotiomycetes</taxon>
        <taxon>Helotiales</taxon>
        <taxon>Sclerotiniaceae</taxon>
        <taxon>Monilinia</taxon>
    </lineage>
</organism>
<dbReference type="GO" id="GO:0008270">
    <property type="term" value="F:zinc ion binding"/>
    <property type="evidence" value="ECO:0007669"/>
    <property type="project" value="UniProtKB-KW"/>
</dbReference>
<evidence type="ECO:0000256" key="7">
    <source>
        <dbReference type="ARBA" id="ARBA00022786"/>
    </source>
</evidence>
<dbReference type="EC" id="2.3.2.31" evidence="2"/>
<dbReference type="GO" id="GO:0061630">
    <property type="term" value="F:ubiquitin protein ligase activity"/>
    <property type="evidence" value="ECO:0007669"/>
    <property type="project" value="UniProtKB-EC"/>
</dbReference>
<keyword evidence="11" id="KW-1185">Reference proteome</keyword>
<evidence type="ECO:0000256" key="1">
    <source>
        <dbReference type="ARBA" id="ARBA00001798"/>
    </source>
</evidence>
<proteinExistence type="predicted"/>
<dbReference type="CDD" id="cd20335">
    <property type="entry name" value="BRcat_RBR"/>
    <property type="match status" value="1"/>
</dbReference>
<evidence type="ECO:0000256" key="3">
    <source>
        <dbReference type="ARBA" id="ARBA00022679"/>
    </source>
</evidence>
<keyword evidence="4" id="KW-0479">Metal-binding</keyword>
<dbReference type="InterPro" id="IPR031127">
    <property type="entry name" value="E3_UB_ligase_RBR"/>
</dbReference>
<dbReference type="GO" id="GO:0016567">
    <property type="term" value="P:protein ubiquitination"/>
    <property type="evidence" value="ECO:0007669"/>
    <property type="project" value="InterPro"/>
</dbReference>
<dbReference type="Proteomes" id="UP000249056">
    <property type="component" value="Unassembled WGS sequence"/>
</dbReference>
<dbReference type="OrthoDB" id="3508612at2759"/>
<dbReference type="InterPro" id="IPR044066">
    <property type="entry name" value="TRIAD_supradom"/>
</dbReference>
<keyword evidence="8" id="KW-0862">Zinc</keyword>
<comment type="catalytic activity">
    <reaction evidence="1">
        <text>[E2 ubiquitin-conjugating enzyme]-S-ubiquitinyl-L-cysteine + [acceptor protein]-L-lysine = [E2 ubiquitin-conjugating enzyme]-L-cysteine + [acceptor protein]-N(6)-ubiquitinyl-L-lysine.</text>
        <dbReference type="EC" id="2.3.2.31"/>
    </reaction>
</comment>
<gene>
    <name evidence="10" type="ORF">DID88_005376</name>
</gene>
<dbReference type="PANTHER" id="PTHR11685">
    <property type="entry name" value="RBR FAMILY RING FINGER AND IBR DOMAIN-CONTAINING"/>
    <property type="match status" value="1"/>
</dbReference>
<evidence type="ECO:0000256" key="8">
    <source>
        <dbReference type="ARBA" id="ARBA00022833"/>
    </source>
</evidence>
<evidence type="ECO:0000256" key="2">
    <source>
        <dbReference type="ARBA" id="ARBA00012251"/>
    </source>
</evidence>
<dbReference type="InterPro" id="IPR002867">
    <property type="entry name" value="IBR_dom"/>
</dbReference>
<evidence type="ECO:0000313" key="11">
    <source>
        <dbReference type="Proteomes" id="UP000249056"/>
    </source>
</evidence>
<accession>A0A395J0W2</accession>
<dbReference type="PROSITE" id="PS51873">
    <property type="entry name" value="TRIAD"/>
    <property type="match status" value="1"/>
</dbReference>
<reference evidence="10 11" key="1">
    <citation type="submission" date="2018-06" db="EMBL/GenBank/DDBJ databases">
        <title>Genome Sequence of the Brown Rot Fungal Pathogen Monilinia fructigena.</title>
        <authorList>
            <person name="Landi L."/>
            <person name="De Miccolis Angelini R.M."/>
            <person name="Pollastro S."/>
            <person name="Abate D."/>
            <person name="Faretra F."/>
            <person name="Romanazzi G."/>
        </authorList>
    </citation>
    <scope>NUCLEOTIDE SEQUENCE [LARGE SCALE GENOMIC DNA]</scope>
    <source>
        <strain evidence="10 11">Mfrg269</strain>
    </source>
</reference>
<evidence type="ECO:0000256" key="6">
    <source>
        <dbReference type="ARBA" id="ARBA00022771"/>
    </source>
</evidence>
<name>A0A395J0W2_9HELO</name>
<dbReference type="Pfam" id="PF01485">
    <property type="entry name" value="IBR"/>
    <property type="match status" value="1"/>
</dbReference>
<protein>
    <recommendedName>
        <fullName evidence="2">RBR-type E3 ubiquitin transferase</fullName>
        <ecNumber evidence="2">2.3.2.31</ecNumber>
    </recommendedName>
</protein>
<comment type="caution">
    <text evidence="10">The sequence shown here is derived from an EMBL/GenBank/DDBJ whole genome shotgun (WGS) entry which is preliminary data.</text>
</comment>
<feature type="domain" description="RING-type" evidence="9">
    <location>
        <begin position="40"/>
        <end position="233"/>
    </location>
</feature>
<keyword evidence="7" id="KW-0833">Ubl conjugation pathway</keyword>
<keyword evidence="6" id="KW-0863">Zinc-finger</keyword>